<dbReference type="RefSeq" id="WP_162444216.1">
    <property type="nucleotide sequence ID" value="NZ_CP048222.1"/>
</dbReference>
<reference evidence="3 4" key="1">
    <citation type="submission" date="2020-01" db="EMBL/GenBank/DDBJ databases">
        <authorList>
            <person name="Kim M.K."/>
        </authorList>
    </citation>
    <scope>NUCLEOTIDE SEQUENCE [LARGE SCALE GENOMIC DNA]</scope>
    <source>
        <strain evidence="3 4">172606-1</strain>
    </source>
</reference>
<dbReference type="SUPFAM" id="SSF109854">
    <property type="entry name" value="DinB/YfiT-like putative metalloenzymes"/>
    <property type="match status" value="1"/>
</dbReference>
<protein>
    <submittedName>
        <fullName evidence="3">DinB family protein</fullName>
    </submittedName>
</protein>
<name>A0A6C0GJH9_9BACT</name>
<dbReference type="Proteomes" id="UP000480178">
    <property type="component" value="Chromosome"/>
</dbReference>
<keyword evidence="1" id="KW-0175">Coiled coil</keyword>
<organism evidence="3 4">
    <name type="scientific">Rhodocytophaga rosea</name>
    <dbReference type="NCBI Taxonomy" id="2704465"/>
    <lineage>
        <taxon>Bacteria</taxon>
        <taxon>Pseudomonadati</taxon>
        <taxon>Bacteroidota</taxon>
        <taxon>Cytophagia</taxon>
        <taxon>Cytophagales</taxon>
        <taxon>Rhodocytophagaceae</taxon>
        <taxon>Rhodocytophaga</taxon>
    </lineage>
</organism>
<dbReference type="InterPro" id="IPR034660">
    <property type="entry name" value="DinB/YfiT-like"/>
</dbReference>
<keyword evidence="4" id="KW-1185">Reference proteome</keyword>
<evidence type="ECO:0000259" key="2">
    <source>
        <dbReference type="Pfam" id="PF12867"/>
    </source>
</evidence>
<proteinExistence type="predicted"/>
<dbReference type="InterPro" id="IPR024775">
    <property type="entry name" value="DinB-like"/>
</dbReference>
<dbReference type="AlphaFoldDB" id="A0A6C0GJH9"/>
<sequence length="157" mass="18327">MKAEILRISHLLHETYEGSPWHGQPVKQVLQGINAQQAALRILSDTHTMWEIVRHMTAWRNFAFQKIEGDRSFDILNAEQDWPFIDVADESNWQEDLQALENSQQQLLQAINTMEDKGLEDIVNGRQYTFYILLHGIIQHDLYHTGQIALLKKHLKV</sequence>
<evidence type="ECO:0000256" key="1">
    <source>
        <dbReference type="SAM" id="Coils"/>
    </source>
</evidence>
<evidence type="ECO:0000313" key="4">
    <source>
        <dbReference type="Proteomes" id="UP000480178"/>
    </source>
</evidence>
<gene>
    <name evidence="3" type="ORF">GXP67_16890</name>
</gene>
<evidence type="ECO:0000313" key="3">
    <source>
        <dbReference type="EMBL" id="QHT68198.1"/>
    </source>
</evidence>
<dbReference type="KEGG" id="rhoz:GXP67_16890"/>
<feature type="domain" description="DinB-like" evidence="2">
    <location>
        <begin position="28"/>
        <end position="148"/>
    </location>
</feature>
<feature type="coiled-coil region" evidence="1">
    <location>
        <begin position="90"/>
        <end position="117"/>
    </location>
</feature>
<dbReference type="Pfam" id="PF12867">
    <property type="entry name" value="DinB_2"/>
    <property type="match status" value="1"/>
</dbReference>
<dbReference type="EMBL" id="CP048222">
    <property type="protein sequence ID" value="QHT68198.1"/>
    <property type="molecule type" value="Genomic_DNA"/>
</dbReference>
<accession>A0A6C0GJH9</accession>
<dbReference type="Gene3D" id="1.20.120.450">
    <property type="entry name" value="dinb family like domain"/>
    <property type="match status" value="1"/>
</dbReference>